<dbReference type="EC" id="2.7.7.49" evidence="1"/>
<sequence length="259" mass="29979">TGTRQGCPLSPLLFNIVLEVLARAIRQEKEIKGIQLGKEEVKLSLFADDMIVYLENPIVSAQNLLKLISNFSKVSGYKISVQKSQAFLYTNHRQIESQIMSELPFTIASKRIKYLGIQLTRDVKDLFKENYKPLLNEIKEDTNKWKNIPCSWVGRINIVKMAILPKVIYRFNAIPIKLPMTFFTELEKTTLKFIWNQKRARIAKSILSQKNKAGGITLPDFKLYYKATVTKTHNRDIDQWNRTEPSEIMPHITFKRSSS</sequence>
<dbReference type="InParanoid" id="A0A2I3HNA5"/>
<reference evidence="4" key="3">
    <citation type="submission" date="2025-09" db="UniProtKB">
        <authorList>
            <consortium name="Ensembl"/>
        </authorList>
    </citation>
    <scope>IDENTIFICATION</scope>
</reference>
<keyword evidence="5" id="KW-1185">Reference proteome</keyword>
<reference evidence="4 5" key="1">
    <citation type="submission" date="2012-10" db="EMBL/GenBank/DDBJ databases">
        <authorList>
            <consortium name="Gibbon Genome Sequencing Consortium"/>
        </authorList>
    </citation>
    <scope>NUCLEOTIDE SEQUENCE [LARGE SCALE GENOMIC DNA]</scope>
</reference>
<keyword evidence="2" id="KW-0732">Signal</keyword>
<dbReference type="EMBL" id="ADFV01036268">
    <property type="status" value="NOT_ANNOTATED_CDS"/>
    <property type="molecule type" value="Genomic_DNA"/>
</dbReference>
<protein>
    <recommendedName>
        <fullName evidence="1">RNA-directed DNA polymerase</fullName>
        <ecNumber evidence="1">2.7.7.49</ecNumber>
    </recommendedName>
</protein>
<dbReference type="STRING" id="61853.ENSNLEP00000044997"/>
<dbReference type="AlphaFoldDB" id="A0A2I3HNA5"/>
<evidence type="ECO:0000259" key="3">
    <source>
        <dbReference type="PROSITE" id="PS50878"/>
    </source>
</evidence>
<dbReference type="PANTHER" id="PTHR25952">
    <property type="entry name" value="ENDO/EXONUCLEASE/PHOSPHATASE DOMAIN-CONTAINING PROTEIN"/>
    <property type="match status" value="1"/>
</dbReference>
<dbReference type="InterPro" id="IPR000477">
    <property type="entry name" value="RT_dom"/>
</dbReference>
<organism evidence="4 5">
    <name type="scientific">Nomascus leucogenys</name>
    <name type="common">Northern white-cheeked gibbon</name>
    <name type="synonym">Hylobates leucogenys</name>
    <dbReference type="NCBI Taxonomy" id="61853"/>
    <lineage>
        <taxon>Eukaryota</taxon>
        <taxon>Metazoa</taxon>
        <taxon>Chordata</taxon>
        <taxon>Craniata</taxon>
        <taxon>Vertebrata</taxon>
        <taxon>Euteleostomi</taxon>
        <taxon>Mammalia</taxon>
        <taxon>Eutheria</taxon>
        <taxon>Euarchontoglires</taxon>
        <taxon>Primates</taxon>
        <taxon>Haplorrhini</taxon>
        <taxon>Catarrhini</taxon>
        <taxon>Hylobatidae</taxon>
        <taxon>Nomascus</taxon>
    </lineage>
</organism>
<accession>A0A2I3HNA5</accession>
<dbReference type="GeneTree" id="ENSGT01150000286964"/>
<dbReference type="Proteomes" id="UP000001073">
    <property type="component" value="Chromosome 6"/>
</dbReference>
<name>A0A2I3HNA5_NOMLE</name>
<feature type="domain" description="Reverse transcriptase" evidence="3">
    <location>
        <begin position="1"/>
        <end position="119"/>
    </location>
</feature>
<dbReference type="InterPro" id="IPR043502">
    <property type="entry name" value="DNA/RNA_pol_sf"/>
</dbReference>
<feature type="signal peptide" evidence="2">
    <location>
        <begin position="1"/>
        <end position="22"/>
    </location>
</feature>
<proteinExistence type="predicted"/>
<reference evidence="4" key="2">
    <citation type="submission" date="2025-08" db="UniProtKB">
        <authorList>
            <consortium name="Ensembl"/>
        </authorList>
    </citation>
    <scope>IDENTIFICATION</scope>
</reference>
<feature type="chain" id="PRO_5014119992" description="RNA-directed DNA polymerase" evidence="2">
    <location>
        <begin position="23"/>
        <end position="259"/>
    </location>
</feature>
<dbReference type="OMA" id="ARIISIW"/>
<dbReference type="Ensembl" id="ENSNLET00000050898.1">
    <property type="protein sequence ID" value="ENSNLEP00000044997.1"/>
    <property type="gene ID" value="ENSNLEG00000035025.1"/>
</dbReference>
<dbReference type="PANTHER" id="PTHR25952:SF255">
    <property type="entry name" value="LINE-1 RETROTRANSPOSABLE ELEMENT ORF2 PROTEIN"/>
    <property type="match status" value="1"/>
</dbReference>
<dbReference type="Pfam" id="PF00078">
    <property type="entry name" value="RVT_1"/>
    <property type="match status" value="1"/>
</dbReference>
<evidence type="ECO:0000313" key="4">
    <source>
        <dbReference type="Ensembl" id="ENSNLEP00000044997.1"/>
    </source>
</evidence>
<dbReference type="SUPFAM" id="SSF56672">
    <property type="entry name" value="DNA/RNA polymerases"/>
    <property type="match status" value="1"/>
</dbReference>
<dbReference type="PROSITE" id="PS50878">
    <property type="entry name" value="RT_POL"/>
    <property type="match status" value="1"/>
</dbReference>
<dbReference type="InterPro" id="IPR053179">
    <property type="entry name" value="LINE-1_ORF2_RT/EN"/>
</dbReference>
<dbReference type="GO" id="GO:0003964">
    <property type="term" value="F:RNA-directed DNA polymerase activity"/>
    <property type="evidence" value="ECO:0007669"/>
    <property type="project" value="UniProtKB-EC"/>
</dbReference>
<evidence type="ECO:0000313" key="5">
    <source>
        <dbReference type="Proteomes" id="UP000001073"/>
    </source>
</evidence>
<evidence type="ECO:0000256" key="2">
    <source>
        <dbReference type="SAM" id="SignalP"/>
    </source>
</evidence>
<dbReference type="CDD" id="cd01650">
    <property type="entry name" value="RT_nLTR_like"/>
    <property type="match status" value="1"/>
</dbReference>
<evidence type="ECO:0000256" key="1">
    <source>
        <dbReference type="ARBA" id="ARBA00012493"/>
    </source>
</evidence>